<comment type="caution">
    <text evidence="1">The sequence shown here is derived from an EMBL/GenBank/DDBJ whole genome shotgun (WGS) entry which is preliminary data.</text>
</comment>
<dbReference type="RefSeq" id="WP_200252174.1">
    <property type="nucleotide sequence ID" value="NZ_NRRY01000122.1"/>
</dbReference>
<sequence>ANLDDPEIIAATSDASGAIPTSVLVHDALDHLLCGFAPSGHRAEAMALEQLARRTGSDPTPDYRQMAREDLLTGQVVGEPLYRFIGAELRHQLPMTATDWDDRSVANALRERLGDEALIEQLVQRMAGLGHAGRPHALLSWRVTGFAYSHRTELGLRLQRLLEQMDAWVDAEGLTETSGEIRIGQGGCAFAAEQGARLEV</sequence>
<dbReference type="EMBL" id="NRRY01000122">
    <property type="protein sequence ID" value="MBK1621801.1"/>
    <property type="molecule type" value="Genomic_DNA"/>
</dbReference>
<dbReference type="AlphaFoldDB" id="A0A9X0WE81"/>
<gene>
    <name evidence="1" type="ORF">CKO42_26160</name>
</gene>
<organism evidence="1 2">
    <name type="scientific">Lamprobacter modestohalophilus</name>
    <dbReference type="NCBI Taxonomy" id="1064514"/>
    <lineage>
        <taxon>Bacteria</taxon>
        <taxon>Pseudomonadati</taxon>
        <taxon>Pseudomonadota</taxon>
        <taxon>Gammaproteobacteria</taxon>
        <taxon>Chromatiales</taxon>
        <taxon>Chromatiaceae</taxon>
        <taxon>Lamprobacter</taxon>
    </lineage>
</organism>
<evidence type="ECO:0000313" key="2">
    <source>
        <dbReference type="Proteomes" id="UP001138768"/>
    </source>
</evidence>
<proteinExistence type="predicted"/>
<accession>A0A9X0WE81</accession>
<reference evidence="1 2" key="1">
    <citation type="journal article" date="2020" name="Microorganisms">
        <title>Osmotic Adaptation and Compatible Solute Biosynthesis of Phototrophic Bacteria as Revealed from Genome Analyses.</title>
        <authorList>
            <person name="Imhoff J.F."/>
            <person name="Rahn T."/>
            <person name="Kunzel S."/>
            <person name="Keller A."/>
            <person name="Neulinger S.C."/>
        </authorList>
    </citation>
    <scope>NUCLEOTIDE SEQUENCE [LARGE SCALE GENOMIC DNA]</scope>
    <source>
        <strain evidence="1 2">DSM 25653</strain>
    </source>
</reference>
<evidence type="ECO:0000313" key="1">
    <source>
        <dbReference type="EMBL" id="MBK1621801.1"/>
    </source>
</evidence>
<keyword evidence="2" id="KW-1185">Reference proteome</keyword>
<dbReference type="Proteomes" id="UP001138768">
    <property type="component" value="Unassembled WGS sequence"/>
</dbReference>
<protein>
    <submittedName>
        <fullName evidence="1">Uncharacterized protein</fullName>
    </submittedName>
</protein>
<feature type="non-terminal residue" evidence="1">
    <location>
        <position position="1"/>
    </location>
</feature>
<name>A0A9X0WE81_9GAMM</name>